<dbReference type="Proteomes" id="UP000245626">
    <property type="component" value="Unassembled WGS sequence"/>
</dbReference>
<keyword evidence="2" id="KW-1185">Reference proteome</keyword>
<protein>
    <submittedName>
        <fullName evidence="1">Uncharacterized protein</fullName>
    </submittedName>
</protein>
<gene>
    <name evidence="1" type="ORF">IE53DRAFT_359361</name>
</gene>
<name>A0ACD0P860_9BASI</name>
<proteinExistence type="predicted"/>
<dbReference type="EMBL" id="KZ819691">
    <property type="protein sequence ID" value="PWN54225.1"/>
    <property type="molecule type" value="Genomic_DNA"/>
</dbReference>
<evidence type="ECO:0000313" key="2">
    <source>
        <dbReference type="Proteomes" id="UP000245626"/>
    </source>
</evidence>
<organism evidence="1 2">
    <name type="scientific">Violaceomyces palustris</name>
    <dbReference type="NCBI Taxonomy" id="1673888"/>
    <lineage>
        <taxon>Eukaryota</taxon>
        <taxon>Fungi</taxon>
        <taxon>Dikarya</taxon>
        <taxon>Basidiomycota</taxon>
        <taxon>Ustilaginomycotina</taxon>
        <taxon>Ustilaginomycetes</taxon>
        <taxon>Violaceomycetales</taxon>
        <taxon>Violaceomycetaceae</taxon>
        <taxon>Violaceomyces</taxon>
    </lineage>
</organism>
<reference evidence="1 2" key="1">
    <citation type="journal article" date="2018" name="Mol. Biol. Evol.">
        <title>Broad Genomic Sampling Reveals a Smut Pathogenic Ancestry of the Fungal Clade Ustilaginomycotina.</title>
        <authorList>
            <person name="Kijpornyongpan T."/>
            <person name="Mondo S.J."/>
            <person name="Barry K."/>
            <person name="Sandor L."/>
            <person name="Lee J."/>
            <person name="Lipzen A."/>
            <person name="Pangilinan J."/>
            <person name="LaButti K."/>
            <person name="Hainaut M."/>
            <person name="Henrissat B."/>
            <person name="Grigoriev I.V."/>
            <person name="Spatafora J.W."/>
            <person name="Aime M.C."/>
        </authorList>
    </citation>
    <scope>NUCLEOTIDE SEQUENCE [LARGE SCALE GENOMIC DNA]</scope>
    <source>
        <strain evidence="1 2">SA 807</strain>
    </source>
</reference>
<evidence type="ECO:0000313" key="1">
    <source>
        <dbReference type="EMBL" id="PWN54225.1"/>
    </source>
</evidence>
<accession>A0ACD0P860</accession>
<sequence>MDPLRRLFGSAPNPYLASSVPSQSPSSSAPLPVSPEDDHYISHAHPPNHSFTVETLDYNPETMIPFEQQQQSSLRSVFNMPTRPSLVETSRNVSVPVQSLARPPSLPQTQRRARLDESAGEGLRRSVLVRNAMLSSLEREKCQGDLGYPLTEFPFETSRPTARSDGSSPQEESREFDFSSHSLDESMFMSQESMNQERQWFENVVDQLLDDEDCDVDYRLESSPESFDEEAEREGDREGEDAEEEEDFVEIELPGKEGATSATTSSSSSVWVGKVQPTGHKPRRVQHTFDSGFAETVEVEKDAASPMVPKTGMAASGYPHICPYPPLHFAASSSSDELPALIDDDSDLEEDEDECVESKDVHTPLAGQGFDPLQDAIGSIAPSRSLSPASSAPAGSSGVGGCADLDMDMDTSSSPVRRNPSPELATIVQHVTIEDDETIRTTCSSPISRPTSPATSSSSKDSDLYAASQPKALIELPLLPIWDQVELAVTPAASSSGTRSSKQMAASSSSLFKPLARRSYSHNNLRGIGIASRTWNVQGLDSTDMNLGLTLSSNTALNLEDKLSPPARALLETVASCSPSPFAVPSRAESTDSIRRGAGVVLQWEA</sequence>